<dbReference type="PROSITE" id="PS00519">
    <property type="entry name" value="HTH_ASNC_1"/>
    <property type="match status" value="1"/>
</dbReference>
<dbReference type="Pfam" id="PF13412">
    <property type="entry name" value="HTH_24"/>
    <property type="match status" value="1"/>
</dbReference>
<feature type="domain" description="HTH asnC-type" evidence="4">
    <location>
        <begin position="1"/>
        <end position="62"/>
    </location>
</feature>
<evidence type="ECO:0000313" key="6">
    <source>
        <dbReference type="Proteomes" id="UP000199628"/>
    </source>
</evidence>
<dbReference type="InterPro" id="IPR019885">
    <property type="entry name" value="Tscrpt_reg_HTH_AsnC-type_CS"/>
</dbReference>
<dbReference type="InterPro" id="IPR036390">
    <property type="entry name" value="WH_DNA-bd_sf"/>
</dbReference>
<keyword evidence="1" id="KW-0805">Transcription regulation</keyword>
<evidence type="ECO:0000256" key="1">
    <source>
        <dbReference type="ARBA" id="ARBA00023015"/>
    </source>
</evidence>
<evidence type="ECO:0000259" key="4">
    <source>
        <dbReference type="PROSITE" id="PS50956"/>
    </source>
</evidence>
<evidence type="ECO:0000256" key="3">
    <source>
        <dbReference type="ARBA" id="ARBA00023163"/>
    </source>
</evidence>
<dbReference type="InterPro" id="IPR019887">
    <property type="entry name" value="Tscrpt_reg_AsnC/Lrp_C"/>
</dbReference>
<keyword evidence="3" id="KW-0804">Transcription</keyword>
<organism evidence="5 6">
    <name type="scientific">Ruegeria marina</name>
    <dbReference type="NCBI Taxonomy" id="639004"/>
    <lineage>
        <taxon>Bacteria</taxon>
        <taxon>Pseudomonadati</taxon>
        <taxon>Pseudomonadota</taxon>
        <taxon>Alphaproteobacteria</taxon>
        <taxon>Rhodobacterales</taxon>
        <taxon>Roseobacteraceae</taxon>
        <taxon>Ruegeria</taxon>
    </lineage>
</organism>
<dbReference type="PANTHER" id="PTHR30154:SF34">
    <property type="entry name" value="TRANSCRIPTIONAL REGULATOR AZLB"/>
    <property type="match status" value="1"/>
</dbReference>
<dbReference type="SUPFAM" id="SSF54909">
    <property type="entry name" value="Dimeric alpha+beta barrel"/>
    <property type="match status" value="1"/>
</dbReference>
<dbReference type="OrthoDB" id="8085200at2"/>
<dbReference type="GO" id="GO:0043565">
    <property type="term" value="F:sequence-specific DNA binding"/>
    <property type="evidence" value="ECO:0007669"/>
    <property type="project" value="InterPro"/>
</dbReference>
<proteinExistence type="predicted"/>
<dbReference type="SUPFAM" id="SSF46785">
    <property type="entry name" value="Winged helix' DNA-binding domain"/>
    <property type="match status" value="1"/>
</dbReference>
<dbReference type="EMBL" id="FMZV01000004">
    <property type="protein sequence ID" value="SDC93917.1"/>
    <property type="molecule type" value="Genomic_DNA"/>
</dbReference>
<dbReference type="STRING" id="639004.SAMN04488239_104183"/>
<accession>A0A1G6QQG7</accession>
<keyword evidence="2" id="KW-0238">DNA-binding</keyword>
<reference evidence="6" key="1">
    <citation type="submission" date="2016-10" db="EMBL/GenBank/DDBJ databases">
        <authorList>
            <person name="Varghese N."/>
            <person name="Submissions S."/>
        </authorList>
    </citation>
    <scope>NUCLEOTIDE SEQUENCE [LARGE SCALE GENOMIC DNA]</scope>
    <source>
        <strain evidence="6">CGMCC 1.9108</strain>
    </source>
</reference>
<dbReference type="Gene3D" id="1.10.10.10">
    <property type="entry name" value="Winged helix-like DNA-binding domain superfamily/Winged helix DNA-binding domain"/>
    <property type="match status" value="1"/>
</dbReference>
<dbReference type="InterPro" id="IPR000485">
    <property type="entry name" value="AsnC-type_HTH_dom"/>
</dbReference>
<dbReference type="Gene3D" id="3.30.70.920">
    <property type="match status" value="1"/>
</dbReference>
<dbReference type="SMART" id="SM00344">
    <property type="entry name" value="HTH_ASNC"/>
    <property type="match status" value="1"/>
</dbReference>
<dbReference type="PRINTS" id="PR00033">
    <property type="entry name" value="HTHASNC"/>
</dbReference>
<dbReference type="Pfam" id="PF01037">
    <property type="entry name" value="AsnC_trans_reg"/>
    <property type="match status" value="1"/>
</dbReference>
<dbReference type="CDD" id="cd00090">
    <property type="entry name" value="HTH_ARSR"/>
    <property type="match status" value="1"/>
</dbReference>
<dbReference type="PANTHER" id="PTHR30154">
    <property type="entry name" value="LEUCINE-RESPONSIVE REGULATORY PROTEIN"/>
    <property type="match status" value="1"/>
</dbReference>
<gene>
    <name evidence="5" type="ORF">SAMN04488239_104183</name>
</gene>
<dbReference type="GO" id="GO:0006355">
    <property type="term" value="P:regulation of DNA-templated transcription"/>
    <property type="evidence" value="ECO:0007669"/>
    <property type="project" value="UniProtKB-ARBA"/>
</dbReference>
<dbReference type="InterPro" id="IPR011991">
    <property type="entry name" value="ArsR-like_HTH"/>
</dbReference>
<protein>
    <submittedName>
        <fullName evidence="5">Transcriptional regulator, AsnC family</fullName>
    </submittedName>
</protein>
<name>A0A1G6QQG7_9RHOB</name>
<dbReference type="InterPro" id="IPR019888">
    <property type="entry name" value="Tscrpt_reg_AsnC-like"/>
</dbReference>
<evidence type="ECO:0000256" key="2">
    <source>
        <dbReference type="ARBA" id="ARBA00023125"/>
    </source>
</evidence>
<sequence length="151" mass="17121">MDDLDRKIVTILQQDSQVSMAALSDRIGLSLSACHRRVKLLESAGVIRNYAAQIDRAAVGLDVQVFIEVKLNSQRREDLEAFEKAVALMPEILECHMITGEFDFLMRVCVRSPADYEALYRSRLSTIPAVSQMKTMLSLWTNKEFRGFHLG</sequence>
<dbReference type="Proteomes" id="UP000199628">
    <property type="component" value="Unassembled WGS sequence"/>
</dbReference>
<dbReference type="GO" id="GO:0043200">
    <property type="term" value="P:response to amino acid"/>
    <property type="evidence" value="ECO:0007669"/>
    <property type="project" value="TreeGrafter"/>
</dbReference>
<dbReference type="InterPro" id="IPR036388">
    <property type="entry name" value="WH-like_DNA-bd_sf"/>
</dbReference>
<dbReference type="GO" id="GO:0005829">
    <property type="term" value="C:cytosol"/>
    <property type="evidence" value="ECO:0007669"/>
    <property type="project" value="TreeGrafter"/>
</dbReference>
<dbReference type="RefSeq" id="WP_093029706.1">
    <property type="nucleotide sequence ID" value="NZ_FMZV01000004.1"/>
</dbReference>
<keyword evidence="6" id="KW-1185">Reference proteome</keyword>
<dbReference type="InterPro" id="IPR011008">
    <property type="entry name" value="Dimeric_a/b-barrel"/>
</dbReference>
<dbReference type="AlphaFoldDB" id="A0A1G6QQG7"/>
<dbReference type="PROSITE" id="PS50956">
    <property type="entry name" value="HTH_ASNC_2"/>
    <property type="match status" value="1"/>
</dbReference>
<evidence type="ECO:0000313" key="5">
    <source>
        <dbReference type="EMBL" id="SDC93917.1"/>
    </source>
</evidence>